<dbReference type="STRING" id="578458.D8PQB6"/>
<dbReference type="EMBL" id="GL377302">
    <property type="protein sequence ID" value="EFJ02408.1"/>
    <property type="molecule type" value="Genomic_DNA"/>
</dbReference>
<dbReference type="eggNOG" id="ENOG502SMH0">
    <property type="taxonomic scope" value="Eukaryota"/>
</dbReference>
<evidence type="ECO:0000313" key="2">
    <source>
        <dbReference type="EMBL" id="EFJ02408.1"/>
    </source>
</evidence>
<dbReference type="AlphaFoldDB" id="D8PQB6"/>
<evidence type="ECO:0000313" key="3">
    <source>
        <dbReference type="Proteomes" id="UP000007431"/>
    </source>
</evidence>
<dbReference type="VEuPathDB" id="FungiDB:SCHCODRAFT_02596801"/>
<dbReference type="InParanoid" id="D8PQB6"/>
<evidence type="ECO:0000256" key="1">
    <source>
        <dbReference type="SAM" id="MobiDB-lite"/>
    </source>
</evidence>
<reference evidence="2 3" key="1">
    <citation type="journal article" date="2010" name="Nat. Biotechnol.">
        <title>Genome sequence of the model mushroom Schizophyllum commune.</title>
        <authorList>
            <person name="Ohm R.A."/>
            <person name="de Jong J.F."/>
            <person name="Lugones L.G."/>
            <person name="Aerts A."/>
            <person name="Kothe E."/>
            <person name="Stajich J.E."/>
            <person name="de Vries R.P."/>
            <person name="Record E."/>
            <person name="Levasseur A."/>
            <person name="Baker S.E."/>
            <person name="Bartholomew K.A."/>
            <person name="Coutinho P.M."/>
            <person name="Erdmann S."/>
            <person name="Fowler T.J."/>
            <person name="Gathman A.C."/>
            <person name="Lombard V."/>
            <person name="Henrissat B."/>
            <person name="Knabe N."/>
            <person name="Kuees U."/>
            <person name="Lilly W.W."/>
            <person name="Lindquist E."/>
            <person name="Lucas S."/>
            <person name="Magnuson J.K."/>
            <person name="Piumi F."/>
            <person name="Raudaskoski M."/>
            <person name="Salamov A."/>
            <person name="Schmutz J."/>
            <person name="Schwarze F.W.M.R."/>
            <person name="vanKuyk P.A."/>
            <person name="Horton J.S."/>
            <person name="Grigoriev I.V."/>
            <person name="Woesten H.A.B."/>
        </authorList>
    </citation>
    <scope>NUCLEOTIDE SEQUENCE [LARGE SCALE GENOMIC DNA]</scope>
    <source>
        <strain evidence="3">H4-8 / FGSC 9210</strain>
    </source>
</reference>
<feature type="compositionally biased region" description="Low complexity" evidence="1">
    <location>
        <begin position="163"/>
        <end position="195"/>
    </location>
</feature>
<feature type="region of interest" description="Disordered" evidence="1">
    <location>
        <begin position="135"/>
        <end position="206"/>
    </location>
</feature>
<feature type="compositionally biased region" description="Pro residues" evidence="1">
    <location>
        <begin position="196"/>
        <end position="206"/>
    </location>
</feature>
<dbReference type="HOGENOM" id="CLU_1332613_0_0_1"/>
<organism evidence="3">
    <name type="scientific">Schizophyllum commune (strain H4-8 / FGSC 9210)</name>
    <name type="common">Split gill fungus</name>
    <dbReference type="NCBI Taxonomy" id="578458"/>
    <lineage>
        <taxon>Eukaryota</taxon>
        <taxon>Fungi</taxon>
        <taxon>Dikarya</taxon>
        <taxon>Basidiomycota</taxon>
        <taxon>Agaricomycotina</taxon>
        <taxon>Agaricomycetes</taxon>
        <taxon>Agaricomycetidae</taxon>
        <taxon>Agaricales</taxon>
        <taxon>Schizophyllaceae</taxon>
        <taxon>Schizophyllum</taxon>
    </lineage>
</organism>
<dbReference type="Proteomes" id="UP000007431">
    <property type="component" value="Unassembled WGS sequence"/>
</dbReference>
<sequence>MWQNGQMLNPQQFMVPLPSDPAMYAAHQRAMMYAKQAYQMAAAQQAMAAAAEEWERSSNASAFGSGGSVIGGVGGMNSMRSSMMMQNWNAGGMMFPGAPRSMYFGSAQSEFGGGSMGVGGFSSAQSVYGESFGPAKGRNSGVGRSGGAARDSQQFPAPPPIPQSGSSRSLQQQQQQRQRTSSQPANPRPGAGVRRAPPPSSWKPSH</sequence>
<keyword evidence="3" id="KW-1185">Reference proteome</keyword>
<proteinExistence type="predicted"/>
<name>D8PQB6_SCHCM</name>
<protein>
    <submittedName>
        <fullName evidence="2">Expressed protein</fullName>
    </submittedName>
</protein>
<gene>
    <name evidence="2" type="ORF">SCHCODRAFT_84177</name>
</gene>
<accession>D8PQB6</accession>